<reference evidence="2 3" key="1">
    <citation type="submission" date="2013-08" db="EMBL/GenBank/DDBJ databases">
        <title>Genome of Pontibacillus chungwhensis.</title>
        <authorList>
            <person name="Wang Q."/>
            <person name="Wang G."/>
        </authorList>
    </citation>
    <scope>NUCLEOTIDE SEQUENCE [LARGE SCALE GENOMIC DNA]</scope>
    <source>
        <strain evidence="2 3">BH030062</strain>
    </source>
</reference>
<protein>
    <recommendedName>
        <fullName evidence="4">DegV family protein</fullName>
    </recommendedName>
</protein>
<dbReference type="SUPFAM" id="SSF82549">
    <property type="entry name" value="DAK1/DegV-like"/>
    <property type="match status" value="1"/>
</dbReference>
<evidence type="ECO:0008006" key="4">
    <source>
        <dbReference type="Google" id="ProtNLM"/>
    </source>
</evidence>
<dbReference type="eggNOG" id="COG1307">
    <property type="taxonomic scope" value="Bacteria"/>
</dbReference>
<evidence type="ECO:0000256" key="1">
    <source>
        <dbReference type="ARBA" id="ARBA00023121"/>
    </source>
</evidence>
<dbReference type="AlphaFoldDB" id="A0A0A2UTK0"/>
<dbReference type="STRING" id="1385513.N780_06785"/>
<proteinExistence type="predicted"/>
<gene>
    <name evidence="2" type="ORF">N780_06785</name>
</gene>
<name>A0A0A2UTK0_9BACI</name>
<sequence length="284" mass="32065">MNIQLMTDGGADLPKDLLDRYNVHFIPLNIHFGDEQFLGGVDIDSPTFYDKMRQAEELPRTSAPSPYAFYEAYKAVDPEKPILMIALSKELSTTYENALLAKEMLLEEEPERKIEVINSRSATSGMTLLVDEAGKRIEEGYTIEQLTDHMNERVSKLATLILLRTVENLMKSGRLSRFKGAIAKTLNIKILMHGSPEGTIEVTEKVRGNKKAVRRFVEQIGEYSKDFENKVIAMSYSTAEDKAKNLLQEMKDRYPFKESVLVEMGPLIATHAGEGGFVISFFKD</sequence>
<organism evidence="2 3">
    <name type="scientific">Pontibacillus chungwhensis BH030062</name>
    <dbReference type="NCBI Taxonomy" id="1385513"/>
    <lineage>
        <taxon>Bacteria</taxon>
        <taxon>Bacillati</taxon>
        <taxon>Bacillota</taxon>
        <taxon>Bacilli</taxon>
        <taxon>Bacillales</taxon>
        <taxon>Bacillaceae</taxon>
        <taxon>Pontibacillus</taxon>
    </lineage>
</organism>
<keyword evidence="3" id="KW-1185">Reference proteome</keyword>
<dbReference type="Gene3D" id="3.40.50.10170">
    <property type="match status" value="1"/>
</dbReference>
<dbReference type="NCBIfam" id="TIGR00762">
    <property type="entry name" value="DegV"/>
    <property type="match status" value="1"/>
</dbReference>
<dbReference type="PROSITE" id="PS51482">
    <property type="entry name" value="DEGV"/>
    <property type="match status" value="1"/>
</dbReference>
<dbReference type="OrthoDB" id="5429275at2"/>
<dbReference type="EMBL" id="AVBG01000016">
    <property type="protein sequence ID" value="KGP90093.1"/>
    <property type="molecule type" value="Genomic_DNA"/>
</dbReference>
<keyword evidence="1" id="KW-0446">Lipid-binding</keyword>
<evidence type="ECO:0000313" key="2">
    <source>
        <dbReference type="EMBL" id="KGP90093.1"/>
    </source>
</evidence>
<comment type="caution">
    <text evidence="2">The sequence shown here is derived from an EMBL/GenBank/DDBJ whole genome shotgun (WGS) entry which is preliminary data.</text>
</comment>
<dbReference type="InterPro" id="IPR003797">
    <property type="entry name" value="DegV"/>
</dbReference>
<dbReference type="InterPro" id="IPR050270">
    <property type="entry name" value="DegV_domain_contain"/>
</dbReference>
<dbReference type="PANTHER" id="PTHR33434:SF2">
    <property type="entry name" value="FATTY ACID-BINDING PROTEIN TM_1468"/>
    <property type="match status" value="1"/>
</dbReference>
<dbReference type="Gene3D" id="3.30.1180.10">
    <property type="match status" value="1"/>
</dbReference>
<dbReference type="RefSeq" id="WP_036786641.1">
    <property type="nucleotide sequence ID" value="NZ_AVBG01000016.1"/>
</dbReference>
<dbReference type="Pfam" id="PF02645">
    <property type="entry name" value="DegV"/>
    <property type="match status" value="1"/>
</dbReference>
<evidence type="ECO:0000313" key="3">
    <source>
        <dbReference type="Proteomes" id="UP000030153"/>
    </source>
</evidence>
<dbReference type="GO" id="GO:0008289">
    <property type="term" value="F:lipid binding"/>
    <property type="evidence" value="ECO:0007669"/>
    <property type="project" value="UniProtKB-KW"/>
</dbReference>
<dbReference type="InterPro" id="IPR043168">
    <property type="entry name" value="DegV_C"/>
</dbReference>
<dbReference type="Proteomes" id="UP000030153">
    <property type="component" value="Unassembled WGS sequence"/>
</dbReference>
<accession>A0A0A2UTK0</accession>
<dbReference type="PANTHER" id="PTHR33434">
    <property type="entry name" value="DEGV DOMAIN-CONTAINING PROTEIN DR_1986-RELATED"/>
    <property type="match status" value="1"/>
</dbReference>